<comment type="caution">
    <text evidence="2">The sequence shown here is derived from an EMBL/GenBank/DDBJ whole genome shotgun (WGS) entry which is preliminary data.</text>
</comment>
<keyword evidence="1" id="KW-0812">Transmembrane</keyword>
<feature type="transmembrane region" description="Helical" evidence="1">
    <location>
        <begin position="6"/>
        <end position="26"/>
    </location>
</feature>
<accession>A0A0F9JN25</accession>
<proteinExistence type="predicted"/>
<keyword evidence="1" id="KW-0472">Membrane</keyword>
<organism evidence="2">
    <name type="scientific">marine sediment metagenome</name>
    <dbReference type="NCBI Taxonomy" id="412755"/>
    <lineage>
        <taxon>unclassified sequences</taxon>
        <taxon>metagenomes</taxon>
        <taxon>ecological metagenomes</taxon>
    </lineage>
</organism>
<gene>
    <name evidence="2" type="ORF">LCGC14_1434720</name>
</gene>
<dbReference type="PROSITE" id="PS51257">
    <property type="entry name" value="PROKAR_LIPOPROTEIN"/>
    <property type="match status" value="1"/>
</dbReference>
<protein>
    <submittedName>
        <fullName evidence="2">Uncharacterized protein</fullName>
    </submittedName>
</protein>
<keyword evidence="1" id="KW-1133">Transmembrane helix</keyword>
<evidence type="ECO:0000313" key="2">
    <source>
        <dbReference type="EMBL" id="KKM71043.1"/>
    </source>
</evidence>
<dbReference type="AlphaFoldDB" id="A0A0F9JN25"/>
<name>A0A0F9JN25_9ZZZZ</name>
<dbReference type="EMBL" id="LAZR01009709">
    <property type="protein sequence ID" value="KKM71043.1"/>
    <property type="molecule type" value="Genomic_DNA"/>
</dbReference>
<reference evidence="2" key="1">
    <citation type="journal article" date="2015" name="Nature">
        <title>Complex archaea that bridge the gap between prokaryotes and eukaryotes.</title>
        <authorList>
            <person name="Spang A."/>
            <person name="Saw J.H."/>
            <person name="Jorgensen S.L."/>
            <person name="Zaremba-Niedzwiedzka K."/>
            <person name="Martijn J."/>
            <person name="Lind A.E."/>
            <person name="van Eijk R."/>
            <person name="Schleper C."/>
            <person name="Guy L."/>
            <person name="Ettema T.J."/>
        </authorList>
    </citation>
    <scope>NUCLEOTIDE SEQUENCE</scope>
</reference>
<sequence>MNESKALIAAIICVVIAIGMMLMVGCEPIEGFKSDRRNLDGCEPTGLYVLERNPQGVRQIYNCVP</sequence>
<evidence type="ECO:0000256" key="1">
    <source>
        <dbReference type="SAM" id="Phobius"/>
    </source>
</evidence>